<protein>
    <submittedName>
        <fullName evidence="3">Thioesterase family protein</fullName>
    </submittedName>
</protein>
<reference evidence="3 4" key="1">
    <citation type="submission" date="2020-01" db="EMBL/GenBank/DDBJ databases">
        <title>Insect and environment-associated Actinomycetes.</title>
        <authorList>
            <person name="Currrie C."/>
            <person name="Chevrette M."/>
            <person name="Carlson C."/>
            <person name="Stubbendieck R."/>
            <person name="Wendt-Pienkowski E."/>
        </authorList>
    </citation>
    <scope>NUCLEOTIDE SEQUENCE [LARGE SCALE GENOMIC DNA]</scope>
    <source>
        <strain evidence="3 4">SID8386</strain>
    </source>
</reference>
<dbReference type="EMBL" id="JAAGNC010000212">
    <property type="protein sequence ID" value="NEC62334.1"/>
    <property type="molecule type" value="Genomic_DNA"/>
</dbReference>
<dbReference type="InterPro" id="IPR052389">
    <property type="entry name" value="Sec_Metab_Biosynth-Assoc"/>
</dbReference>
<proteinExistence type="predicted"/>
<name>A0ABX0C4V2_9PSEU</name>
<feature type="domain" description="Acyl-CoA thioesterase-like N-terminal HotDog" evidence="1">
    <location>
        <begin position="27"/>
        <end position="108"/>
    </location>
</feature>
<evidence type="ECO:0000313" key="4">
    <source>
        <dbReference type="Proteomes" id="UP000470404"/>
    </source>
</evidence>
<dbReference type="PANTHER" id="PTHR38110">
    <property type="entry name" value="CHROMOSOME 23, WHOLE GENOME SHOTGUN SEQUENCE"/>
    <property type="match status" value="1"/>
</dbReference>
<evidence type="ECO:0000259" key="2">
    <source>
        <dbReference type="Pfam" id="PF20789"/>
    </source>
</evidence>
<dbReference type="SUPFAM" id="SSF54637">
    <property type="entry name" value="Thioesterase/thiol ester dehydrase-isomerase"/>
    <property type="match status" value="2"/>
</dbReference>
<dbReference type="InterPro" id="IPR049450">
    <property type="entry name" value="ACOT8-like_C"/>
</dbReference>
<comment type="caution">
    <text evidence="3">The sequence shown here is derived from an EMBL/GenBank/DDBJ whole genome shotgun (WGS) entry which is preliminary data.</text>
</comment>
<sequence length="284" mass="30902">MGDLAEDTALAELPAEPGEHRFRAELSRDWDLMGPNGGYLAAIALRAAAAHAGQALPVSLSCQFLARPRFGPVHVRTEVLRASRRATAVRVRMEQGADRPVLEALVWAAQSGLAGPNADWTPAPRAPGPDGVPDLRTHLAAEGRGVPAWHRNVTLREISGRTGGADGEPRVRCWARFEPRRRFDDCWVDAGRSVILLDSLQWPAVMNAFPKRETVLFAPSIDLYVAFHGSGSDSEWLLVETTGTAAHRGTFHGRGSVWTREGRLLASAGQQMLGTAVRERADRL</sequence>
<evidence type="ECO:0000259" key="1">
    <source>
        <dbReference type="Pfam" id="PF13622"/>
    </source>
</evidence>
<dbReference type="Pfam" id="PF20789">
    <property type="entry name" value="4HBT_3C"/>
    <property type="match status" value="1"/>
</dbReference>
<gene>
    <name evidence="3" type="ORF">G3I59_43710</name>
</gene>
<dbReference type="Pfam" id="PF13622">
    <property type="entry name" value="4HBT_3"/>
    <property type="match status" value="1"/>
</dbReference>
<dbReference type="Gene3D" id="2.40.160.210">
    <property type="entry name" value="Acyl-CoA thioesterase, double hotdog domain"/>
    <property type="match status" value="1"/>
</dbReference>
<organism evidence="3 4">
    <name type="scientific">Amycolatopsis rubida</name>
    <dbReference type="NCBI Taxonomy" id="112413"/>
    <lineage>
        <taxon>Bacteria</taxon>
        <taxon>Bacillati</taxon>
        <taxon>Actinomycetota</taxon>
        <taxon>Actinomycetes</taxon>
        <taxon>Pseudonocardiales</taxon>
        <taxon>Pseudonocardiaceae</taxon>
        <taxon>Amycolatopsis</taxon>
    </lineage>
</organism>
<dbReference type="InterPro" id="IPR029069">
    <property type="entry name" value="HotDog_dom_sf"/>
</dbReference>
<dbReference type="Proteomes" id="UP000470404">
    <property type="component" value="Unassembled WGS sequence"/>
</dbReference>
<keyword evidence="4" id="KW-1185">Reference proteome</keyword>
<accession>A0ABX0C4V2</accession>
<evidence type="ECO:0000313" key="3">
    <source>
        <dbReference type="EMBL" id="NEC62334.1"/>
    </source>
</evidence>
<dbReference type="RefSeq" id="WP_067588278.1">
    <property type="nucleotide sequence ID" value="NZ_JAAGNC010000212.1"/>
</dbReference>
<dbReference type="InterPro" id="IPR049449">
    <property type="entry name" value="TesB_ACOT8-like_N"/>
</dbReference>
<feature type="domain" description="Acyl-CoA thioesterase-like C-terminal" evidence="2">
    <location>
        <begin position="134"/>
        <end position="272"/>
    </location>
</feature>
<dbReference type="InterPro" id="IPR042171">
    <property type="entry name" value="Acyl-CoA_hotdog"/>
</dbReference>
<dbReference type="PANTHER" id="PTHR38110:SF1">
    <property type="entry name" value="THIOESTERASE DOMAIN-CONTAINING PROTEIN"/>
    <property type="match status" value="1"/>
</dbReference>